<evidence type="ECO:0000256" key="1">
    <source>
        <dbReference type="SAM" id="Phobius"/>
    </source>
</evidence>
<keyword evidence="1" id="KW-0812">Transmembrane</keyword>
<dbReference type="RefSeq" id="WP_184995940.1">
    <property type="nucleotide sequence ID" value="NZ_BOMK01000003.1"/>
</dbReference>
<organism evidence="2 3">
    <name type="scientific">Actinoplanes digitatis</name>
    <dbReference type="NCBI Taxonomy" id="1868"/>
    <lineage>
        <taxon>Bacteria</taxon>
        <taxon>Bacillati</taxon>
        <taxon>Actinomycetota</taxon>
        <taxon>Actinomycetes</taxon>
        <taxon>Micromonosporales</taxon>
        <taxon>Micromonosporaceae</taxon>
        <taxon>Actinoplanes</taxon>
    </lineage>
</organism>
<keyword evidence="3" id="KW-1185">Reference proteome</keyword>
<evidence type="ECO:0000313" key="2">
    <source>
        <dbReference type="EMBL" id="MBB4764789.1"/>
    </source>
</evidence>
<dbReference type="PANTHER" id="PTHR34980:SF2">
    <property type="entry name" value="INNER MEMBRANE PROTEIN YHAH-RELATED"/>
    <property type="match status" value="1"/>
</dbReference>
<feature type="transmembrane region" description="Helical" evidence="1">
    <location>
        <begin position="61"/>
        <end position="84"/>
    </location>
</feature>
<gene>
    <name evidence="2" type="ORF">BJ971_005345</name>
</gene>
<dbReference type="PANTHER" id="PTHR34980">
    <property type="entry name" value="INNER MEMBRANE PROTEIN-RELATED-RELATED"/>
    <property type="match status" value="1"/>
</dbReference>
<keyword evidence="1" id="KW-0472">Membrane</keyword>
<dbReference type="GO" id="GO:0005886">
    <property type="term" value="C:plasma membrane"/>
    <property type="evidence" value="ECO:0007669"/>
    <property type="project" value="TreeGrafter"/>
</dbReference>
<evidence type="ECO:0000313" key="3">
    <source>
        <dbReference type="Proteomes" id="UP000578112"/>
    </source>
</evidence>
<comment type="caution">
    <text evidence="2">The sequence shown here is derived from an EMBL/GenBank/DDBJ whole genome shotgun (WGS) entry which is preliminary data.</text>
</comment>
<name>A0A7W7I1K2_9ACTN</name>
<dbReference type="AlphaFoldDB" id="A0A7W7I1K2"/>
<protein>
    <submittedName>
        <fullName evidence="2">Uncharacterized membrane protein YhaH (DUF805 family)</fullName>
    </submittedName>
</protein>
<accession>A0A7W7I1K2</accession>
<feature type="transmembrane region" description="Helical" evidence="1">
    <location>
        <begin position="34"/>
        <end position="55"/>
    </location>
</feature>
<keyword evidence="1" id="KW-1133">Transmembrane helix</keyword>
<dbReference type="Proteomes" id="UP000578112">
    <property type="component" value="Unassembled WGS sequence"/>
</dbReference>
<sequence length="129" mass="14105">MTVDTRTSVGPLGYWAGCYRRYATFTGRATRAEYWWFTLINGIIFAALIGLGILVEDSGESSPALGLLILVFFVAGFLPTLAVTCRRLHDAGLSGWWQLLGFIPLGSFVVLIMTVLASDGPNQYDPDLL</sequence>
<reference evidence="2 3" key="1">
    <citation type="submission" date="2020-08" db="EMBL/GenBank/DDBJ databases">
        <title>Sequencing the genomes of 1000 actinobacteria strains.</title>
        <authorList>
            <person name="Klenk H.-P."/>
        </authorList>
    </citation>
    <scope>NUCLEOTIDE SEQUENCE [LARGE SCALE GENOMIC DNA]</scope>
    <source>
        <strain evidence="2 3">DSM 43149</strain>
    </source>
</reference>
<dbReference type="EMBL" id="JACHNH010000001">
    <property type="protein sequence ID" value="MBB4764789.1"/>
    <property type="molecule type" value="Genomic_DNA"/>
</dbReference>
<feature type="transmembrane region" description="Helical" evidence="1">
    <location>
        <begin position="96"/>
        <end position="117"/>
    </location>
</feature>
<dbReference type="InterPro" id="IPR008523">
    <property type="entry name" value="DUF805"/>
</dbReference>
<dbReference type="Pfam" id="PF05656">
    <property type="entry name" value="DUF805"/>
    <property type="match status" value="1"/>
</dbReference>
<proteinExistence type="predicted"/>